<keyword evidence="3" id="KW-1185">Reference proteome</keyword>
<dbReference type="SMART" id="SM00421">
    <property type="entry name" value="HTH_LUXR"/>
    <property type="match status" value="1"/>
</dbReference>
<reference evidence="2 3" key="1">
    <citation type="submission" date="2020-10" db="EMBL/GenBank/DDBJ databases">
        <title>Phylogeny of dyella-like bacteria.</title>
        <authorList>
            <person name="Fu J."/>
        </authorList>
    </citation>
    <scope>NUCLEOTIDE SEQUENCE [LARGE SCALE GENOMIC DNA]</scope>
    <source>
        <strain evidence="2 3">Gsoil3046</strain>
    </source>
</reference>
<proteinExistence type="predicted"/>
<feature type="domain" description="HTH luxR-type" evidence="1">
    <location>
        <begin position="309"/>
        <end position="366"/>
    </location>
</feature>
<gene>
    <name evidence="2" type="ORF">ISP17_14170</name>
</gene>
<dbReference type="SUPFAM" id="SSF46894">
    <property type="entry name" value="C-terminal effector domain of the bipartite response regulators"/>
    <property type="match status" value="1"/>
</dbReference>
<dbReference type="InterPro" id="IPR000792">
    <property type="entry name" value="Tscrpt_reg_LuxR_C"/>
</dbReference>
<name>A0ABW8JZI3_9GAMM</name>
<accession>A0ABW8JZI3</accession>
<comment type="caution">
    <text evidence="2">The sequence shown here is derived from an EMBL/GenBank/DDBJ whole genome shotgun (WGS) entry which is preliminary data.</text>
</comment>
<dbReference type="InterPro" id="IPR016032">
    <property type="entry name" value="Sig_transdc_resp-reg_C-effctor"/>
</dbReference>
<dbReference type="Proteomes" id="UP001620460">
    <property type="component" value="Unassembled WGS sequence"/>
</dbReference>
<dbReference type="Gene3D" id="1.10.10.10">
    <property type="entry name" value="Winged helix-like DNA-binding domain superfamily/Winged helix DNA-binding domain"/>
    <property type="match status" value="1"/>
</dbReference>
<protein>
    <submittedName>
        <fullName evidence="2">Helix-turn-helix transcriptional regulator</fullName>
    </submittedName>
</protein>
<evidence type="ECO:0000313" key="2">
    <source>
        <dbReference type="EMBL" id="MFK2905105.1"/>
    </source>
</evidence>
<sequence>MDRRRSTSLLDAIYGMDLRAPDWGPLLTLLAATFRSHVVALQVHDKHPRRGRLTQSIGLSDALLKVHRNTSCQRPWFERGVGTLLSQGIADDRGLMEDDELRATRYHAEFMQPAGIAHGMALCLYQHRPGDLAVLTINRGAAEGCFDEAELALARSLLPHLRNVYVLQQRLSWLEGQSQRFRSTLDQLSKGVAMLDAGGHLLFCNSAAGQMEAGRLFARHPDGRLTLPYAPDDHRLQQALAKLAADTAAAPTVLQIHSRAGQLCGMLKLCPADMLAGAQWSESRVSVIAFIKPLELPAATTLTPTLRTQWGFTPAEARLAQQLMEGLSLDEAAECTHVTKNTVRTQLRSLFDKTETRRQSQLVRVLLELSYV</sequence>
<dbReference type="EMBL" id="JADIKM010000003">
    <property type="protein sequence ID" value="MFK2905105.1"/>
    <property type="molecule type" value="Genomic_DNA"/>
</dbReference>
<evidence type="ECO:0000259" key="1">
    <source>
        <dbReference type="SMART" id="SM00421"/>
    </source>
</evidence>
<dbReference type="RefSeq" id="WP_404634240.1">
    <property type="nucleotide sequence ID" value="NZ_JADIKM010000003.1"/>
</dbReference>
<evidence type="ECO:0000313" key="3">
    <source>
        <dbReference type="Proteomes" id="UP001620460"/>
    </source>
</evidence>
<dbReference type="InterPro" id="IPR036388">
    <property type="entry name" value="WH-like_DNA-bd_sf"/>
</dbReference>
<organism evidence="2 3">
    <name type="scientific">Dyella ginsengisoli</name>
    <dbReference type="NCBI Taxonomy" id="363848"/>
    <lineage>
        <taxon>Bacteria</taxon>
        <taxon>Pseudomonadati</taxon>
        <taxon>Pseudomonadota</taxon>
        <taxon>Gammaproteobacteria</taxon>
        <taxon>Lysobacterales</taxon>
        <taxon>Rhodanobacteraceae</taxon>
        <taxon>Dyella</taxon>
    </lineage>
</organism>